<name>A0A919PBH4_9CELL</name>
<keyword evidence="4" id="KW-1185">Reference proteome</keyword>
<dbReference type="Proteomes" id="UP000642125">
    <property type="component" value="Unassembled WGS sequence"/>
</dbReference>
<evidence type="ECO:0000313" key="3">
    <source>
        <dbReference type="EMBL" id="GIG37964.1"/>
    </source>
</evidence>
<evidence type="ECO:0008006" key="5">
    <source>
        <dbReference type="Google" id="ProtNLM"/>
    </source>
</evidence>
<keyword evidence="1" id="KW-1133">Transmembrane helix</keyword>
<reference evidence="3" key="1">
    <citation type="submission" date="2021-01" db="EMBL/GenBank/DDBJ databases">
        <title>Whole genome shotgun sequence of Cellulomonas pakistanensis NBRC 110800.</title>
        <authorList>
            <person name="Komaki H."/>
            <person name="Tamura T."/>
        </authorList>
    </citation>
    <scope>NUCLEOTIDE SEQUENCE</scope>
    <source>
        <strain evidence="3">NBRC 110800</strain>
    </source>
</reference>
<dbReference type="AlphaFoldDB" id="A0A919PBH4"/>
<sequence length="257" mass="25980">MARARRIIGTLAAAAVVVLGSVLPAQAGPPAASAVAAPALAAAVVDPCEQPTDGYAPPPECELLVAEAAGVCLEAAPVLRYAVEATGTTDDTLSITWVDPEGADITQDGLPLSGWVYWPGTVVKDGVVVDWPGWHLTPEGTWSEHDAYDFTRPEVQVVLEVNPSATTVVAYPPETAVCANPPGASGGPGAPGGEVEQVAGVVVTSDVLAAPEDVRAASAVLAVTGSDATPLVVAAALLLLVGGVLVALPVRRRHREG</sequence>
<feature type="transmembrane region" description="Helical" evidence="1">
    <location>
        <begin position="231"/>
        <end position="250"/>
    </location>
</feature>
<keyword evidence="2" id="KW-0732">Signal</keyword>
<keyword evidence="1" id="KW-0472">Membrane</keyword>
<accession>A0A919PBH4</accession>
<proteinExistence type="predicted"/>
<keyword evidence="1" id="KW-0812">Transmembrane</keyword>
<feature type="chain" id="PRO_5037461536" description="Gram-positive cocci surface proteins LPxTG domain-containing protein" evidence="2">
    <location>
        <begin position="28"/>
        <end position="257"/>
    </location>
</feature>
<feature type="signal peptide" evidence="2">
    <location>
        <begin position="1"/>
        <end position="27"/>
    </location>
</feature>
<dbReference type="EMBL" id="BONO01000032">
    <property type="protein sequence ID" value="GIG37964.1"/>
    <property type="molecule type" value="Genomic_DNA"/>
</dbReference>
<organism evidence="3 4">
    <name type="scientific">Cellulomonas pakistanensis</name>
    <dbReference type="NCBI Taxonomy" id="992287"/>
    <lineage>
        <taxon>Bacteria</taxon>
        <taxon>Bacillati</taxon>
        <taxon>Actinomycetota</taxon>
        <taxon>Actinomycetes</taxon>
        <taxon>Micrococcales</taxon>
        <taxon>Cellulomonadaceae</taxon>
        <taxon>Cellulomonas</taxon>
    </lineage>
</organism>
<evidence type="ECO:0000256" key="2">
    <source>
        <dbReference type="SAM" id="SignalP"/>
    </source>
</evidence>
<comment type="caution">
    <text evidence="3">The sequence shown here is derived from an EMBL/GenBank/DDBJ whole genome shotgun (WGS) entry which is preliminary data.</text>
</comment>
<evidence type="ECO:0000313" key="4">
    <source>
        <dbReference type="Proteomes" id="UP000642125"/>
    </source>
</evidence>
<evidence type="ECO:0000256" key="1">
    <source>
        <dbReference type="SAM" id="Phobius"/>
    </source>
</evidence>
<protein>
    <recommendedName>
        <fullName evidence="5">Gram-positive cocci surface proteins LPxTG domain-containing protein</fullName>
    </recommendedName>
</protein>
<dbReference type="RefSeq" id="WP_203670038.1">
    <property type="nucleotide sequence ID" value="NZ_BONO01000032.1"/>
</dbReference>
<gene>
    <name evidence="3" type="ORF">Cpa01nite_33450</name>
</gene>